<dbReference type="GO" id="GO:0005524">
    <property type="term" value="F:ATP binding"/>
    <property type="evidence" value="ECO:0007669"/>
    <property type="project" value="UniProtKB-KW"/>
</dbReference>
<dbReference type="KEGG" id="slac:SKTS_12310"/>
<evidence type="ECO:0000256" key="3">
    <source>
        <dbReference type="ARBA" id="ARBA00022777"/>
    </source>
</evidence>
<evidence type="ECO:0000256" key="1">
    <source>
        <dbReference type="ARBA" id="ARBA00022679"/>
    </source>
</evidence>
<dbReference type="SMART" id="SM00220">
    <property type="entry name" value="S_TKc"/>
    <property type="match status" value="1"/>
</dbReference>
<evidence type="ECO:0000259" key="5">
    <source>
        <dbReference type="PROSITE" id="PS50011"/>
    </source>
</evidence>
<keyword evidence="4" id="KW-0067">ATP-binding</keyword>
<dbReference type="CDD" id="cd14014">
    <property type="entry name" value="STKc_PknB_like"/>
    <property type="match status" value="1"/>
</dbReference>
<dbReference type="InterPro" id="IPR011009">
    <property type="entry name" value="Kinase-like_dom_sf"/>
</dbReference>
<evidence type="ECO:0000313" key="8">
    <source>
        <dbReference type="Proteomes" id="UP000502260"/>
    </source>
</evidence>
<dbReference type="Pfam" id="PF08668">
    <property type="entry name" value="HDOD"/>
    <property type="match status" value="1"/>
</dbReference>
<dbReference type="Gene3D" id="3.30.450.40">
    <property type="match status" value="1"/>
</dbReference>
<proteinExistence type="predicted"/>
<name>A0A6F8VC61_9PROT</name>
<dbReference type="Gene3D" id="3.30.200.20">
    <property type="entry name" value="Phosphorylase Kinase, domain 1"/>
    <property type="match status" value="1"/>
</dbReference>
<gene>
    <name evidence="7" type="ORF">SKTS_12310</name>
</gene>
<keyword evidence="8" id="KW-1185">Reference proteome</keyword>
<dbReference type="PROSITE" id="PS00108">
    <property type="entry name" value="PROTEIN_KINASE_ST"/>
    <property type="match status" value="1"/>
</dbReference>
<dbReference type="PROSITE" id="PS51833">
    <property type="entry name" value="HDOD"/>
    <property type="match status" value="1"/>
</dbReference>
<dbReference type="InterPro" id="IPR008271">
    <property type="entry name" value="Ser/Thr_kinase_AS"/>
</dbReference>
<dbReference type="GO" id="GO:0004674">
    <property type="term" value="F:protein serine/threonine kinase activity"/>
    <property type="evidence" value="ECO:0007669"/>
    <property type="project" value="TreeGrafter"/>
</dbReference>
<reference evidence="8" key="1">
    <citation type="submission" date="2020-03" db="EMBL/GenBank/DDBJ databases">
        <title>Complete genome sequence of sulfur-oxidizing bacterium skT11.</title>
        <authorList>
            <person name="Kanda M."/>
            <person name="Kojima H."/>
            <person name="Fukui M."/>
        </authorList>
    </citation>
    <scope>NUCLEOTIDE SEQUENCE [LARGE SCALE GENOMIC DNA]</scope>
    <source>
        <strain evidence="8">skT11</strain>
    </source>
</reference>
<dbReference type="PANTHER" id="PTHR43289">
    <property type="entry name" value="MITOGEN-ACTIVATED PROTEIN KINASE KINASE KINASE 20-RELATED"/>
    <property type="match status" value="1"/>
</dbReference>
<accession>A0A6F8VC61</accession>
<evidence type="ECO:0000256" key="4">
    <source>
        <dbReference type="ARBA" id="ARBA00022840"/>
    </source>
</evidence>
<protein>
    <submittedName>
        <fullName evidence="7">Uncharacterized protein</fullName>
    </submittedName>
</protein>
<dbReference type="Proteomes" id="UP000502260">
    <property type="component" value="Chromosome"/>
</dbReference>
<sequence>MSNAAIPSTIGRFKVLRVLGEGAQSVVYLAEDPHLQREVAIKTVHLAGGEDHLKRTRALIDEARTVSKLQHPNIVPIFEAGEHEGNPYLVFEYVQGSDLSLLIKREGALASQRAVELAIQILDAVAYAHQHNIIHRDLKPSNILINAEGVPRVMDFGIATRISEKAGAEQELMLFGTPGYMAPEYITDKEIGPKLDIFASGMILHQMLTGKPAVQGRDPRDTLRLIVDEPIAPPSARNSQVDEKLDDIVLKALAKDPMSRYDSAQEMKAALQTYLNPETDPIAATTNQGTLDFLLRRMRHKSDFPALAESISAINRITSSEMESVTQLSNAILKDVALTSKLLKVVNAAYYSQCGGGAISTVSRSVVILGFDAVRNLALTLMLFDHLQNKEHAAQLKDEFVRSLYSGIIAKGLANKVGIRNSEEGFICALFHNLGKLLCMFYLLEEVEEVNKLAQQKKMSEENASITVLGMSYQDIGIGVAKAWNFPEQISHSMRSLPPGDRVKRPATDLDRLNTLSAFSHEICRMATHEESSERTKELLRLTQRFGSALEIGEKAILATAESAALDFAKFVSTLQLDLRQSKLGKQLIKGTTRAEAAPATMATASGMTDAILGEDGTLIGDDDQTRTIELPPGRMHENAQGILTQGIQDISNSLVEGRSLNDIMRMIMETMYTSIGFSRVLLCIKDARQNMMSARSGFGPDTTEVIKHFKFSMAFSPDVFHVSMKNNVDIIIEDIDDPKIQTRIPAWYRQSVPAHTFVLFPIVLKNNPVALIYADKPKAGDIKLPEQELGLLRVLRNQALLAIKTQA</sequence>
<dbReference type="InterPro" id="IPR000719">
    <property type="entry name" value="Prot_kinase_dom"/>
</dbReference>
<dbReference type="Gene3D" id="1.10.3210.10">
    <property type="entry name" value="Hypothetical protein af1432"/>
    <property type="match status" value="1"/>
</dbReference>
<keyword evidence="2" id="KW-0547">Nucleotide-binding</keyword>
<organism evidence="7 8">
    <name type="scientific">Sulfurimicrobium lacus</name>
    <dbReference type="NCBI Taxonomy" id="2715678"/>
    <lineage>
        <taxon>Bacteria</taxon>
        <taxon>Pseudomonadati</taxon>
        <taxon>Pseudomonadota</taxon>
        <taxon>Betaproteobacteria</taxon>
        <taxon>Nitrosomonadales</taxon>
        <taxon>Sulfuricellaceae</taxon>
        <taxon>Sulfurimicrobium</taxon>
    </lineage>
</organism>
<dbReference type="InterPro" id="IPR029016">
    <property type="entry name" value="GAF-like_dom_sf"/>
</dbReference>
<dbReference type="AlphaFoldDB" id="A0A6F8VC61"/>
<dbReference type="EMBL" id="AP022853">
    <property type="protein sequence ID" value="BCB26345.1"/>
    <property type="molecule type" value="Genomic_DNA"/>
</dbReference>
<evidence type="ECO:0000313" key="7">
    <source>
        <dbReference type="EMBL" id="BCB26345.1"/>
    </source>
</evidence>
<dbReference type="PANTHER" id="PTHR43289:SF34">
    <property type="entry name" value="SERINE_THREONINE-PROTEIN KINASE YBDM-RELATED"/>
    <property type="match status" value="1"/>
</dbReference>
<keyword evidence="3" id="KW-0418">Kinase</keyword>
<dbReference type="Gene3D" id="1.10.510.10">
    <property type="entry name" value="Transferase(Phosphotransferase) domain 1"/>
    <property type="match status" value="1"/>
</dbReference>
<feature type="domain" description="HDOD" evidence="6">
    <location>
        <begin position="304"/>
        <end position="500"/>
    </location>
</feature>
<dbReference type="SUPFAM" id="SSF56112">
    <property type="entry name" value="Protein kinase-like (PK-like)"/>
    <property type="match status" value="1"/>
</dbReference>
<keyword evidence="1" id="KW-0808">Transferase</keyword>
<evidence type="ECO:0000256" key="2">
    <source>
        <dbReference type="ARBA" id="ARBA00022741"/>
    </source>
</evidence>
<dbReference type="SUPFAM" id="SSF109604">
    <property type="entry name" value="HD-domain/PDEase-like"/>
    <property type="match status" value="1"/>
</dbReference>
<evidence type="ECO:0000259" key="6">
    <source>
        <dbReference type="PROSITE" id="PS51833"/>
    </source>
</evidence>
<dbReference type="Pfam" id="PF00069">
    <property type="entry name" value="Pkinase"/>
    <property type="match status" value="1"/>
</dbReference>
<feature type="domain" description="Protein kinase" evidence="5">
    <location>
        <begin position="13"/>
        <end position="275"/>
    </location>
</feature>
<dbReference type="RefSeq" id="WP_198420437.1">
    <property type="nucleotide sequence ID" value="NZ_AP022853.1"/>
</dbReference>
<dbReference type="SUPFAM" id="SSF55781">
    <property type="entry name" value="GAF domain-like"/>
    <property type="match status" value="1"/>
</dbReference>
<dbReference type="PROSITE" id="PS50011">
    <property type="entry name" value="PROTEIN_KINASE_DOM"/>
    <property type="match status" value="1"/>
</dbReference>
<dbReference type="InterPro" id="IPR013976">
    <property type="entry name" value="HDOD"/>
</dbReference>